<organism evidence="2 3">
    <name type="scientific">Leifsonia xyli subsp. xyli</name>
    <dbReference type="NCBI Taxonomy" id="59736"/>
    <lineage>
        <taxon>Bacteria</taxon>
        <taxon>Bacillati</taxon>
        <taxon>Actinomycetota</taxon>
        <taxon>Actinomycetes</taxon>
        <taxon>Micrococcales</taxon>
        <taxon>Microbacteriaceae</taxon>
        <taxon>Leifsonia</taxon>
    </lineage>
</organism>
<dbReference type="Proteomes" id="UP000094426">
    <property type="component" value="Unassembled WGS sequence"/>
</dbReference>
<feature type="domain" description="AbiEi antitoxin C-terminal" evidence="1">
    <location>
        <begin position="53"/>
        <end position="171"/>
    </location>
</feature>
<sequence>MTKACPPLLDRSVLPLSELLSLVLDGQLYRVGDAFAPPDIPDTAVLRARVFSAHRPGIAVADRGTAAWIHGSRSAPPVRPQVCVDPARRSRLSPVFDAQQRALYEDDTVAFDDVRVTTPLRTAADLLLTLPVFRAADALETRHLLILADASTEQLRLCLEHSRRSGVSRAKERITAIRRAHLPTPVPWPALSPR</sequence>
<dbReference type="OrthoDB" id="4802815at2"/>
<evidence type="ECO:0000313" key="2">
    <source>
        <dbReference type="EMBL" id="ODA90423.1"/>
    </source>
</evidence>
<evidence type="ECO:0000313" key="3">
    <source>
        <dbReference type="Proteomes" id="UP000094426"/>
    </source>
</evidence>
<dbReference type="RefSeq" id="WP_050737856.1">
    <property type="nucleotide sequence ID" value="NZ_LNZG01000012.1"/>
</dbReference>
<reference evidence="2 3" key="1">
    <citation type="submission" date="2015-11" db="EMBL/GenBank/DDBJ databases">
        <authorList>
            <person name="Zhang Y."/>
            <person name="Guo Z."/>
        </authorList>
    </citation>
    <scope>NUCLEOTIDE SEQUENCE [LARGE SCALE GENOMIC DNA]</scope>
    <source>
        <strain evidence="3">gdw1</strain>
    </source>
</reference>
<evidence type="ECO:0000259" key="1">
    <source>
        <dbReference type="Pfam" id="PF09407"/>
    </source>
</evidence>
<accession>A0A1E2SKY9</accession>
<proteinExistence type="predicted"/>
<dbReference type="EMBL" id="LNZG01000012">
    <property type="protein sequence ID" value="ODA90423.1"/>
    <property type="molecule type" value="Genomic_DNA"/>
</dbReference>
<dbReference type="InterPro" id="IPR018547">
    <property type="entry name" value="AbiEi_C"/>
</dbReference>
<name>A0A1E2SKY9_LEIXY</name>
<dbReference type="Pfam" id="PF09407">
    <property type="entry name" value="AbiEi_1"/>
    <property type="match status" value="1"/>
</dbReference>
<comment type="caution">
    <text evidence="2">The sequence shown here is derived from an EMBL/GenBank/DDBJ whole genome shotgun (WGS) entry which is preliminary data.</text>
</comment>
<dbReference type="AlphaFoldDB" id="A0A1E2SKY9"/>
<protein>
    <recommendedName>
        <fullName evidence="1">AbiEi antitoxin C-terminal domain-containing protein</fullName>
    </recommendedName>
</protein>
<gene>
    <name evidence="2" type="ORF">ATY41_01985</name>
</gene>